<dbReference type="VEuPathDB" id="AmoebaDB:EIN_328900"/>
<dbReference type="NCBIfam" id="TIGR00231">
    <property type="entry name" value="small_GTP"/>
    <property type="match status" value="1"/>
</dbReference>
<evidence type="ECO:0000256" key="2">
    <source>
        <dbReference type="ARBA" id="ARBA00010290"/>
    </source>
</evidence>
<dbReference type="CDD" id="cd00878">
    <property type="entry name" value="Arf_Arl"/>
    <property type="match status" value="1"/>
</dbReference>
<accession>A0A0A1U113</accession>
<dbReference type="InterPro" id="IPR006689">
    <property type="entry name" value="Small_GTPase_ARF/SAR"/>
</dbReference>
<feature type="binding site" evidence="5">
    <location>
        <begin position="18"/>
        <end position="25"/>
    </location>
    <ligand>
        <name>GTP</name>
        <dbReference type="ChEBI" id="CHEBI:37565"/>
    </ligand>
</feature>
<evidence type="ECO:0000313" key="9">
    <source>
        <dbReference type="Proteomes" id="UP000014680"/>
    </source>
</evidence>
<keyword evidence="4 5" id="KW-0342">GTP-binding</keyword>
<dbReference type="PANTHER" id="PTHR11711">
    <property type="entry name" value="ADP RIBOSYLATION FACTOR-RELATED"/>
    <property type="match status" value="1"/>
</dbReference>
<feature type="binding site" evidence="6">
    <location>
        <position position="44"/>
    </location>
    <ligand>
        <name>Mg(2+)</name>
        <dbReference type="ChEBI" id="CHEBI:18420"/>
    </ligand>
</feature>
<evidence type="ECO:0000256" key="4">
    <source>
        <dbReference type="ARBA" id="ARBA00023134"/>
    </source>
</evidence>
<dbReference type="InterPro" id="IPR005225">
    <property type="entry name" value="Small_GTP-bd"/>
</dbReference>
<dbReference type="OMA" id="RGIWKAY"/>
<evidence type="ECO:0000256" key="3">
    <source>
        <dbReference type="ARBA" id="ARBA00022741"/>
    </source>
</evidence>
<dbReference type="SUPFAM" id="SSF52540">
    <property type="entry name" value="P-loop containing nucleoside triphosphate hydrolases"/>
    <property type="match status" value="1"/>
</dbReference>
<dbReference type="InterPro" id="IPR024156">
    <property type="entry name" value="Small_GTPase_ARF"/>
</dbReference>
<dbReference type="GO" id="GO:0046872">
    <property type="term" value="F:metal ion binding"/>
    <property type="evidence" value="ECO:0007669"/>
    <property type="project" value="UniProtKB-KW"/>
</dbReference>
<dbReference type="EMBL" id="KB207015">
    <property type="protein sequence ID" value="ELP86183.1"/>
    <property type="molecule type" value="Genomic_DNA"/>
</dbReference>
<dbReference type="OrthoDB" id="414781at2759"/>
<feature type="binding site" evidence="6">
    <location>
        <position position="25"/>
    </location>
    <ligand>
        <name>Mg(2+)</name>
        <dbReference type="ChEBI" id="CHEBI:18420"/>
    </ligand>
</feature>
<proteinExistence type="inferred from homology"/>
<evidence type="ECO:0000256" key="6">
    <source>
        <dbReference type="PIRSR" id="PIRSR606689-2"/>
    </source>
</evidence>
<dbReference type="AlphaFoldDB" id="A0A0A1U113"/>
<dbReference type="InterPro" id="IPR027417">
    <property type="entry name" value="P-loop_NTPase"/>
</dbReference>
<evidence type="ECO:0000256" key="5">
    <source>
        <dbReference type="PIRSR" id="PIRSR606689-1"/>
    </source>
</evidence>
<dbReference type="SMART" id="SM00177">
    <property type="entry name" value="ARF"/>
    <property type="match status" value="1"/>
</dbReference>
<dbReference type="SMART" id="SM00178">
    <property type="entry name" value="SAR"/>
    <property type="match status" value="1"/>
</dbReference>
<organism evidence="8 9">
    <name type="scientific">Entamoeba invadens IP1</name>
    <dbReference type="NCBI Taxonomy" id="370355"/>
    <lineage>
        <taxon>Eukaryota</taxon>
        <taxon>Amoebozoa</taxon>
        <taxon>Evosea</taxon>
        <taxon>Archamoebae</taxon>
        <taxon>Mastigamoebida</taxon>
        <taxon>Entamoebidae</taxon>
        <taxon>Entamoeba</taxon>
    </lineage>
</organism>
<sequence length="165" mass="18760">MSLFSVFRTKHVNVLLCGFDGVGKTSITLSLSGLNPSVFPPKPTFGYNSPTLHFSGVKWIFWDVCGQQKFRNLWRSYYKNVQCVAFVIDATDTERFEDVKSTLIAMINDQELKNCPFLVWVNKGHVDKLNELPKNKVLVLDCDAMNGTGLKEGLKWLKKEVNPKK</sequence>
<dbReference type="GeneID" id="14885067"/>
<dbReference type="Pfam" id="PF00025">
    <property type="entry name" value="Arf"/>
    <property type="match status" value="1"/>
</dbReference>
<dbReference type="PROSITE" id="PS51417">
    <property type="entry name" value="ARF"/>
    <property type="match status" value="1"/>
</dbReference>
<dbReference type="Gene3D" id="3.40.50.300">
    <property type="entry name" value="P-loop containing nucleotide triphosphate hydrolases"/>
    <property type="match status" value="1"/>
</dbReference>
<dbReference type="GO" id="GO:0005525">
    <property type="term" value="F:GTP binding"/>
    <property type="evidence" value="ECO:0007669"/>
    <property type="project" value="UniProtKB-KW"/>
</dbReference>
<keyword evidence="9" id="KW-1185">Reference proteome</keyword>
<evidence type="ECO:0000256" key="7">
    <source>
        <dbReference type="RuleBase" id="RU003925"/>
    </source>
</evidence>
<evidence type="ECO:0000313" key="8">
    <source>
        <dbReference type="EMBL" id="ELP86183.1"/>
    </source>
</evidence>
<name>A0A0A1U113_ENTIV</name>
<dbReference type="FunFam" id="3.40.50.300:FF:001166">
    <property type="entry name" value="ADP-ribosylation factor D"/>
    <property type="match status" value="1"/>
</dbReference>
<dbReference type="GO" id="GO:0003924">
    <property type="term" value="F:GTPase activity"/>
    <property type="evidence" value="ECO:0007669"/>
    <property type="project" value="InterPro"/>
</dbReference>
<comment type="similarity">
    <text evidence="2 7">Belongs to the small GTPase superfamily. Arf family.</text>
</comment>
<feature type="binding site" evidence="5">
    <location>
        <position position="66"/>
    </location>
    <ligand>
        <name>GTP</name>
        <dbReference type="ChEBI" id="CHEBI:37565"/>
    </ligand>
</feature>
<keyword evidence="3 5" id="KW-0547">Nucleotide-binding</keyword>
<keyword evidence="6" id="KW-0460">Magnesium</keyword>
<dbReference type="SMART" id="SM00175">
    <property type="entry name" value="RAB"/>
    <property type="match status" value="1"/>
</dbReference>
<gene>
    <name evidence="8" type="ORF">EIN_328900</name>
</gene>
<protein>
    <submittedName>
        <fullName evidence="8">ADP-ribosylation factor, putative</fullName>
    </submittedName>
</protein>
<evidence type="ECO:0000256" key="1">
    <source>
        <dbReference type="ARBA" id="ARBA00010142"/>
    </source>
</evidence>
<dbReference type="PRINTS" id="PR00328">
    <property type="entry name" value="SAR1GTPBP"/>
</dbReference>
<dbReference type="KEGG" id="eiv:EIN_328900"/>
<dbReference type="Proteomes" id="UP000014680">
    <property type="component" value="Unassembled WGS sequence"/>
</dbReference>
<keyword evidence="6" id="KW-0479">Metal-binding</keyword>
<reference evidence="8 9" key="1">
    <citation type="submission" date="2012-10" db="EMBL/GenBank/DDBJ databases">
        <authorList>
            <person name="Zafar N."/>
            <person name="Inman J."/>
            <person name="Hall N."/>
            <person name="Lorenzi H."/>
            <person name="Caler E."/>
        </authorList>
    </citation>
    <scope>NUCLEOTIDE SEQUENCE [LARGE SCALE GENOMIC DNA]</scope>
    <source>
        <strain evidence="8 9">IP1</strain>
    </source>
</reference>
<dbReference type="RefSeq" id="XP_004185529.1">
    <property type="nucleotide sequence ID" value="XM_004185481.1"/>
</dbReference>
<comment type="similarity">
    <text evidence="1">Belongs to the small GTPase superfamily. Rho family.</text>
</comment>